<name>A0ABT4I6R1_9ACTO</name>
<dbReference type="InterPro" id="IPR036259">
    <property type="entry name" value="MFS_trans_sf"/>
</dbReference>
<sequence length="476" mass="50238">MEQSAEPGAPPVEGDGREAHEIGRRATRSGGIGSMLEFYDFFIYTQASALVFPSVFFPSDDPALAIIASLGTFGVGYLARPVGAFVLGALADRVGRRHTLILTMALMGVSTVALGVLPGYRQIGVMAPVILVTCRLVQGFAVAGEISGSSTMIMEQTPIGLRGRRAAVTLQGAQLGQIVAAMIFIPLAALLPHDSFFSWGWRIPFLLSALVTIVGFRIRLATVESKPPQKEAVPPIRKVFRETPATVLRIFVMSLTNIIPVTATVFGASLATQKAYGIEWPPEVFLWIPVLGNLAAVAVIPVAATLSDRIGRRPMIIGGALSSGVLSFGYLWAVTHANLWLTILIGLAMWGVLYQGYNAVFPSYFPELLPASTRVTGMAIGQNIGTAASSLMAMVFAGLCPPGTRGSTIVIVVGAITLAVTCAVAVAAWASPETHRLRADDLGVPGAVPLPPEEYAAMRSAAITAAAAYSRRPPSR</sequence>
<dbReference type="InterPro" id="IPR005829">
    <property type="entry name" value="Sugar_transporter_CS"/>
</dbReference>
<dbReference type="Gene3D" id="1.20.1250.20">
    <property type="entry name" value="MFS general substrate transporter like domains"/>
    <property type="match status" value="1"/>
</dbReference>
<feature type="transmembrane region" description="Helical" evidence="8">
    <location>
        <begin position="123"/>
        <end position="146"/>
    </location>
</feature>
<feature type="transmembrane region" description="Helical" evidence="8">
    <location>
        <begin position="409"/>
        <end position="430"/>
    </location>
</feature>
<gene>
    <name evidence="10" type="ORF">OHJ16_05040</name>
</gene>
<comment type="caution">
    <text evidence="10">The sequence shown here is derived from an EMBL/GenBank/DDBJ whole genome shotgun (WGS) entry which is preliminary data.</text>
</comment>
<evidence type="ECO:0000313" key="10">
    <source>
        <dbReference type="EMBL" id="MCZ0857408.1"/>
    </source>
</evidence>
<evidence type="ECO:0000256" key="7">
    <source>
        <dbReference type="SAM" id="MobiDB-lite"/>
    </source>
</evidence>
<feature type="transmembrane region" description="Helical" evidence="8">
    <location>
        <begin position="201"/>
        <end position="220"/>
    </location>
</feature>
<dbReference type="PANTHER" id="PTHR43045:SF1">
    <property type="entry name" value="SHIKIMATE TRANSPORTER"/>
    <property type="match status" value="1"/>
</dbReference>
<evidence type="ECO:0000259" key="9">
    <source>
        <dbReference type="PROSITE" id="PS50850"/>
    </source>
</evidence>
<keyword evidence="3" id="KW-1003">Cell membrane</keyword>
<dbReference type="Proteomes" id="UP001072034">
    <property type="component" value="Unassembled WGS sequence"/>
</dbReference>
<keyword evidence="6 8" id="KW-0472">Membrane</keyword>
<feature type="transmembrane region" description="Helical" evidence="8">
    <location>
        <begin position="63"/>
        <end position="87"/>
    </location>
</feature>
<accession>A0ABT4I6R1</accession>
<evidence type="ECO:0000313" key="11">
    <source>
        <dbReference type="Proteomes" id="UP001072034"/>
    </source>
</evidence>
<feature type="transmembrane region" description="Helical" evidence="8">
    <location>
        <begin position="99"/>
        <end position="117"/>
    </location>
</feature>
<proteinExistence type="predicted"/>
<feature type="transmembrane region" description="Helical" evidence="8">
    <location>
        <begin position="378"/>
        <end position="397"/>
    </location>
</feature>
<keyword evidence="11" id="KW-1185">Reference proteome</keyword>
<dbReference type="PANTHER" id="PTHR43045">
    <property type="entry name" value="SHIKIMATE TRANSPORTER"/>
    <property type="match status" value="1"/>
</dbReference>
<dbReference type="PROSITE" id="PS00216">
    <property type="entry name" value="SUGAR_TRANSPORT_1"/>
    <property type="match status" value="2"/>
</dbReference>
<keyword evidence="2" id="KW-0813">Transport</keyword>
<comment type="subcellular location">
    <subcellularLocation>
        <location evidence="1">Cell membrane</location>
        <topology evidence="1">Multi-pass membrane protein</topology>
    </subcellularLocation>
</comment>
<evidence type="ECO:0000256" key="2">
    <source>
        <dbReference type="ARBA" id="ARBA00022448"/>
    </source>
</evidence>
<dbReference type="InterPro" id="IPR020846">
    <property type="entry name" value="MFS_dom"/>
</dbReference>
<evidence type="ECO:0000256" key="3">
    <source>
        <dbReference type="ARBA" id="ARBA00022475"/>
    </source>
</evidence>
<evidence type="ECO:0000256" key="1">
    <source>
        <dbReference type="ARBA" id="ARBA00004651"/>
    </source>
</evidence>
<evidence type="ECO:0000256" key="6">
    <source>
        <dbReference type="ARBA" id="ARBA00023136"/>
    </source>
</evidence>
<keyword evidence="4 8" id="KW-0812">Transmembrane</keyword>
<keyword evidence="5 8" id="KW-1133">Transmembrane helix</keyword>
<organism evidence="10 11">
    <name type="scientific">Actinomyces israelii</name>
    <dbReference type="NCBI Taxonomy" id="1659"/>
    <lineage>
        <taxon>Bacteria</taxon>
        <taxon>Bacillati</taxon>
        <taxon>Actinomycetota</taxon>
        <taxon>Actinomycetes</taxon>
        <taxon>Actinomycetales</taxon>
        <taxon>Actinomycetaceae</taxon>
        <taxon>Actinomyces</taxon>
    </lineage>
</organism>
<feature type="transmembrane region" description="Helical" evidence="8">
    <location>
        <begin position="315"/>
        <end position="333"/>
    </location>
</feature>
<feature type="region of interest" description="Disordered" evidence="7">
    <location>
        <begin position="1"/>
        <end position="24"/>
    </location>
</feature>
<dbReference type="SUPFAM" id="SSF103473">
    <property type="entry name" value="MFS general substrate transporter"/>
    <property type="match status" value="1"/>
</dbReference>
<feature type="transmembrane region" description="Helical" evidence="8">
    <location>
        <begin position="284"/>
        <end position="303"/>
    </location>
</feature>
<feature type="compositionally biased region" description="Basic and acidic residues" evidence="7">
    <location>
        <begin position="14"/>
        <end position="24"/>
    </location>
</feature>
<dbReference type="EMBL" id="JAPTMY010000008">
    <property type="protein sequence ID" value="MCZ0857408.1"/>
    <property type="molecule type" value="Genomic_DNA"/>
</dbReference>
<protein>
    <submittedName>
        <fullName evidence="10">MFS transporter</fullName>
    </submittedName>
</protein>
<dbReference type="Pfam" id="PF07690">
    <property type="entry name" value="MFS_1"/>
    <property type="match status" value="1"/>
</dbReference>
<dbReference type="RefSeq" id="WP_268917005.1">
    <property type="nucleotide sequence ID" value="NZ_JAPTMY010000008.1"/>
</dbReference>
<evidence type="ECO:0000256" key="8">
    <source>
        <dbReference type="SAM" id="Phobius"/>
    </source>
</evidence>
<feature type="transmembrane region" description="Helical" evidence="8">
    <location>
        <begin position="339"/>
        <end position="357"/>
    </location>
</feature>
<dbReference type="InterPro" id="IPR011701">
    <property type="entry name" value="MFS"/>
</dbReference>
<reference evidence="10" key="1">
    <citation type="submission" date="2022-10" db="EMBL/GenBank/DDBJ databases">
        <title>Genome sequence of Actinomyces israelii ATCC 10048.</title>
        <authorList>
            <person name="Watt R.M."/>
            <person name="Tong W.M."/>
        </authorList>
    </citation>
    <scope>NUCLEOTIDE SEQUENCE</scope>
    <source>
        <strain evidence="10">ATCC 10048</strain>
    </source>
</reference>
<dbReference type="PROSITE" id="PS50850">
    <property type="entry name" value="MFS"/>
    <property type="match status" value="1"/>
</dbReference>
<evidence type="ECO:0000256" key="5">
    <source>
        <dbReference type="ARBA" id="ARBA00022989"/>
    </source>
</evidence>
<feature type="transmembrane region" description="Helical" evidence="8">
    <location>
        <begin position="247"/>
        <end position="272"/>
    </location>
</feature>
<feature type="domain" description="Major facilitator superfamily (MFS) profile" evidence="9">
    <location>
        <begin position="26"/>
        <end position="435"/>
    </location>
</feature>
<evidence type="ECO:0000256" key="4">
    <source>
        <dbReference type="ARBA" id="ARBA00022692"/>
    </source>
</evidence>
<feature type="transmembrane region" description="Helical" evidence="8">
    <location>
        <begin position="167"/>
        <end position="189"/>
    </location>
</feature>